<evidence type="ECO:0000256" key="4">
    <source>
        <dbReference type="ARBA" id="ARBA00022777"/>
    </source>
</evidence>
<dbReference type="SUPFAM" id="SSF56112">
    <property type="entry name" value="Protein kinase-like (PK-like)"/>
    <property type="match status" value="1"/>
</dbReference>
<proteinExistence type="predicted"/>
<evidence type="ECO:0000313" key="7">
    <source>
        <dbReference type="EMBL" id="CAE2234000.1"/>
    </source>
</evidence>
<evidence type="ECO:0000256" key="2">
    <source>
        <dbReference type="ARBA" id="ARBA00022679"/>
    </source>
</evidence>
<dbReference type="GO" id="GO:0005524">
    <property type="term" value="F:ATP binding"/>
    <property type="evidence" value="ECO:0007669"/>
    <property type="project" value="UniProtKB-KW"/>
</dbReference>
<keyword evidence="3" id="KW-0547">Nucleotide-binding</keyword>
<evidence type="ECO:0000256" key="3">
    <source>
        <dbReference type="ARBA" id="ARBA00022741"/>
    </source>
</evidence>
<organism evidence="7">
    <name type="scientific">Vannella robusta</name>
    <dbReference type="NCBI Taxonomy" id="1487602"/>
    <lineage>
        <taxon>Eukaryota</taxon>
        <taxon>Amoebozoa</taxon>
        <taxon>Discosea</taxon>
        <taxon>Flabellinia</taxon>
        <taxon>Vannellidae</taxon>
        <taxon>Vannella</taxon>
    </lineage>
</organism>
<dbReference type="PROSITE" id="PS00108">
    <property type="entry name" value="PROTEIN_KINASE_ST"/>
    <property type="match status" value="1"/>
</dbReference>
<keyword evidence="5" id="KW-0067">ATP-binding</keyword>
<dbReference type="InterPro" id="IPR011009">
    <property type="entry name" value="Kinase-like_dom_sf"/>
</dbReference>
<name>A0A7S4MPE8_9EUKA</name>
<accession>A0A7S4MPE8</accession>
<dbReference type="EMBL" id="HBKP01020658">
    <property type="protein sequence ID" value="CAE2234000.1"/>
    <property type="molecule type" value="Transcribed_RNA"/>
</dbReference>
<keyword evidence="4" id="KW-0418">Kinase</keyword>
<dbReference type="Pfam" id="PF00069">
    <property type="entry name" value="Pkinase"/>
    <property type="match status" value="1"/>
</dbReference>
<sequence>MEEIEASQYRIPKGVQGKAGCVGTVVEGECIATGEPVAIKEVDLQSKRYQKVFQNELYAMEKLAGSDKLVDIHSAFVRGDHGYIVMEKLDNDLLHFVLDKGRLEEPQAKEIFYKVLQAVKYMHDNSFSHRDIKPENILIEMNDKECTVKLCDFGTAKEFTKKEFVTGVCGTVLYCAPEVKMRIPYDPRKADVYSLGVLLHVMLTGLFPFEAQYTEKPKPDDVPDAVIVYDMLSKEAASLIELMLRPSPKARISLQEILKHSWLKKHHKAAKVKLRDHIPHSLSTLRQKLNKQ</sequence>
<dbReference type="Gene3D" id="1.10.510.10">
    <property type="entry name" value="Transferase(Phosphotransferase) domain 1"/>
    <property type="match status" value="1"/>
</dbReference>
<reference evidence="7" key="1">
    <citation type="submission" date="2021-01" db="EMBL/GenBank/DDBJ databases">
        <authorList>
            <person name="Corre E."/>
            <person name="Pelletier E."/>
            <person name="Niang G."/>
            <person name="Scheremetjew M."/>
            <person name="Finn R."/>
            <person name="Kale V."/>
            <person name="Holt S."/>
            <person name="Cochrane G."/>
            <person name="Meng A."/>
            <person name="Brown T."/>
            <person name="Cohen L."/>
        </authorList>
    </citation>
    <scope>NUCLEOTIDE SEQUENCE</scope>
    <source>
        <strain evidence="7">DIVA3 518/3/11/1/6</strain>
    </source>
</reference>
<keyword evidence="2" id="KW-0808">Transferase</keyword>
<gene>
    <name evidence="7" type="ORF">VSP0166_LOCUS14567</name>
</gene>
<dbReference type="PANTHER" id="PTHR24346">
    <property type="entry name" value="MAP/MICROTUBULE AFFINITY-REGULATING KINASE"/>
    <property type="match status" value="1"/>
</dbReference>
<protein>
    <recommendedName>
        <fullName evidence="6">Protein kinase domain-containing protein</fullName>
    </recommendedName>
</protein>
<dbReference type="InterPro" id="IPR000719">
    <property type="entry name" value="Prot_kinase_dom"/>
</dbReference>
<dbReference type="AlphaFoldDB" id="A0A7S4MPE8"/>
<evidence type="ECO:0000259" key="6">
    <source>
        <dbReference type="PROSITE" id="PS50011"/>
    </source>
</evidence>
<dbReference type="GO" id="GO:0005737">
    <property type="term" value="C:cytoplasm"/>
    <property type="evidence" value="ECO:0007669"/>
    <property type="project" value="TreeGrafter"/>
</dbReference>
<evidence type="ECO:0000256" key="1">
    <source>
        <dbReference type="ARBA" id="ARBA00022527"/>
    </source>
</evidence>
<dbReference type="PANTHER" id="PTHR24346:SF82">
    <property type="entry name" value="KP78A-RELATED"/>
    <property type="match status" value="1"/>
</dbReference>
<feature type="domain" description="Protein kinase" evidence="6">
    <location>
        <begin position="11"/>
        <end position="263"/>
    </location>
</feature>
<dbReference type="SMART" id="SM00220">
    <property type="entry name" value="S_TKc"/>
    <property type="match status" value="1"/>
</dbReference>
<dbReference type="InterPro" id="IPR008271">
    <property type="entry name" value="Ser/Thr_kinase_AS"/>
</dbReference>
<keyword evidence="1" id="KW-0723">Serine/threonine-protein kinase</keyword>
<dbReference type="GO" id="GO:0004674">
    <property type="term" value="F:protein serine/threonine kinase activity"/>
    <property type="evidence" value="ECO:0007669"/>
    <property type="project" value="UniProtKB-KW"/>
</dbReference>
<evidence type="ECO:0000256" key="5">
    <source>
        <dbReference type="ARBA" id="ARBA00022840"/>
    </source>
</evidence>
<dbReference type="GO" id="GO:0035556">
    <property type="term" value="P:intracellular signal transduction"/>
    <property type="evidence" value="ECO:0007669"/>
    <property type="project" value="TreeGrafter"/>
</dbReference>
<dbReference type="PROSITE" id="PS50011">
    <property type="entry name" value="PROTEIN_KINASE_DOM"/>
    <property type="match status" value="1"/>
</dbReference>